<name>A0ABD2SI47_9SOLN</name>
<dbReference type="Proteomes" id="UP001627284">
    <property type="component" value="Unassembled WGS sequence"/>
</dbReference>
<reference evidence="2 3" key="1">
    <citation type="submission" date="2024-05" db="EMBL/GenBank/DDBJ databases">
        <title>De novo assembly of an allotetraploid wild potato.</title>
        <authorList>
            <person name="Hosaka A.J."/>
        </authorList>
    </citation>
    <scope>NUCLEOTIDE SEQUENCE [LARGE SCALE GENOMIC DNA]</scope>
    <source>
        <tissue evidence="2">Young leaves</tissue>
    </source>
</reference>
<feature type="region of interest" description="Disordered" evidence="1">
    <location>
        <begin position="65"/>
        <end position="96"/>
    </location>
</feature>
<dbReference type="AlphaFoldDB" id="A0ABD2SI47"/>
<protein>
    <submittedName>
        <fullName evidence="2">Uncharacterized protein</fullName>
    </submittedName>
</protein>
<feature type="non-terminal residue" evidence="2">
    <location>
        <position position="1"/>
    </location>
</feature>
<feature type="compositionally biased region" description="Polar residues" evidence="1">
    <location>
        <begin position="70"/>
        <end position="88"/>
    </location>
</feature>
<dbReference type="EMBL" id="JBJKTR010000015">
    <property type="protein sequence ID" value="KAL3343548.1"/>
    <property type="molecule type" value="Genomic_DNA"/>
</dbReference>
<evidence type="ECO:0000313" key="3">
    <source>
        <dbReference type="Proteomes" id="UP001627284"/>
    </source>
</evidence>
<proteinExistence type="predicted"/>
<feature type="compositionally biased region" description="Basic and acidic residues" evidence="1">
    <location>
        <begin position="128"/>
        <end position="138"/>
    </location>
</feature>
<sequence length="159" mass="18283">SNRRKNKTVELVRRFTEAQEQKPSLNPNAKKIDMNRSLARSFYLCSRSLLMPNPYPATSSFWPSCRRFTSKSSNQPPADTPDSNNNNLQDEEDISNKALKKQIDKFFEGDEEAFPSIFEAILKRKLAGKSEESDKELMNELQAQPRRQHDAANRESDSD</sequence>
<feature type="region of interest" description="Disordered" evidence="1">
    <location>
        <begin position="128"/>
        <end position="159"/>
    </location>
</feature>
<comment type="caution">
    <text evidence="2">The sequence shown here is derived from an EMBL/GenBank/DDBJ whole genome shotgun (WGS) entry which is preliminary data.</text>
</comment>
<feature type="compositionally biased region" description="Basic and acidic residues" evidence="1">
    <location>
        <begin position="147"/>
        <end position="159"/>
    </location>
</feature>
<evidence type="ECO:0000313" key="2">
    <source>
        <dbReference type="EMBL" id="KAL3343548.1"/>
    </source>
</evidence>
<keyword evidence="3" id="KW-1185">Reference proteome</keyword>
<gene>
    <name evidence="2" type="ORF">AABB24_027198</name>
</gene>
<evidence type="ECO:0000256" key="1">
    <source>
        <dbReference type="SAM" id="MobiDB-lite"/>
    </source>
</evidence>
<accession>A0ABD2SI47</accession>
<organism evidence="2 3">
    <name type="scientific">Solanum stoloniferum</name>
    <dbReference type="NCBI Taxonomy" id="62892"/>
    <lineage>
        <taxon>Eukaryota</taxon>
        <taxon>Viridiplantae</taxon>
        <taxon>Streptophyta</taxon>
        <taxon>Embryophyta</taxon>
        <taxon>Tracheophyta</taxon>
        <taxon>Spermatophyta</taxon>
        <taxon>Magnoliopsida</taxon>
        <taxon>eudicotyledons</taxon>
        <taxon>Gunneridae</taxon>
        <taxon>Pentapetalae</taxon>
        <taxon>asterids</taxon>
        <taxon>lamiids</taxon>
        <taxon>Solanales</taxon>
        <taxon>Solanaceae</taxon>
        <taxon>Solanoideae</taxon>
        <taxon>Solaneae</taxon>
        <taxon>Solanum</taxon>
    </lineage>
</organism>